<gene>
    <name evidence="1" type="ORF">EVA_22063</name>
</gene>
<evidence type="ECO:0000313" key="1">
    <source>
        <dbReference type="EMBL" id="EJW89826.1"/>
    </source>
</evidence>
<protein>
    <submittedName>
        <fullName evidence="1">Uncharacterized protein</fullName>
    </submittedName>
</protein>
<comment type="caution">
    <text evidence="1">The sequence shown here is derived from an EMBL/GenBank/DDBJ whole genome shotgun (WGS) entry which is preliminary data.</text>
</comment>
<proteinExistence type="predicted"/>
<organism evidence="1">
    <name type="scientific">gut metagenome</name>
    <dbReference type="NCBI Taxonomy" id="749906"/>
    <lineage>
        <taxon>unclassified sequences</taxon>
        <taxon>metagenomes</taxon>
        <taxon>organismal metagenomes</taxon>
    </lineage>
</organism>
<name>J9F4K0_9ZZZZ</name>
<sequence>FRATQLKVSTSLNHFRATQLKVRCQSGT</sequence>
<feature type="non-terminal residue" evidence="1">
    <location>
        <position position="1"/>
    </location>
</feature>
<reference evidence="1" key="1">
    <citation type="journal article" date="2012" name="PLoS ONE">
        <title>Gene sets for utilization of primary and secondary nutrition supplies in the distal gut of endangered iberian lynx.</title>
        <authorList>
            <person name="Alcaide M."/>
            <person name="Messina E."/>
            <person name="Richter M."/>
            <person name="Bargiela R."/>
            <person name="Peplies J."/>
            <person name="Huws S.A."/>
            <person name="Newbold C.J."/>
            <person name="Golyshin P.N."/>
            <person name="Simon M.A."/>
            <person name="Lopez G."/>
            <person name="Yakimov M.M."/>
            <person name="Ferrer M."/>
        </authorList>
    </citation>
    <scope>NUCLEOTIDE SEQUENCE</scope>
</reference>
<dbReference type="AlphaFoldDB" id="J9F4K0"/>
<dbReference type="EMBL" id="AMCI01009234">
    <property type="protein sequence ID" value="EJW89826.1"/>
    <property type="molecule type" value="Genomic_DNA"/>
</dbReference>
<accession>J9F4K0</accession>